<comment type="caution">
    <text evidence="1">The sequence shown here is derived from an EMBL/GenBank/DDBJ whole genome shotgun (WGS) entry which is preliminary data.</text>
</comment>
<accession>A0ABR7NR34</accession>
<evidence type="ECO:0000313" key="2">
    <source>
        <dbReference type="Proteomes" id="UP000647491"/>
    </source>
</evidence>
<dbReference type="Pfam" id="PF13483">
    <property type="entry name" value="Lactamase_B_3"/>
    <property type="match status" value="1"/>
</dbReference>
<dbReference type="PANTHER" id="PTHR42967">
    <property type="entry name" value="METAL DEPENDENT HYDROLASE"/>
    <property type="match status" value="1"/>
</dbReference>
<dbReference type="InterPro" id="IPR036866">
    <property type="entry name" value="RibonucZ/Hydroxyglut_hydro"/>
</dbReference>
<reference evidence="1 2" key="1">
    <citation type="submission" date="2020-08" db="EMBL/GenBank/DDBJ databases">
        <title>Genome public.</title>
        <authorList>
            <person name="Liu C."/>
            <person name="Sun Q."/>
        </authorList>
    </citation>
    <scope>NUCLEOTIDE SEQUENCE [LARGE SCALE GENOMIC DNA]</scope>
    <source>
        <strain evidence="1 2">BX10</strain>
    </source>
</reference>
<dbReference type="RefSeq" id="WP_262427152.1">
    <property type="nucleotide sequence ID" value="NZ_JACRTJ010000011.1"/>
</dbReference>
<dbReference type="EMBL" id="JACRTJ010000011">
    <property type="protein sequence ID" value="MBC8598570.1"/>
    <property type="molecule type" value="Genomic_DNA"/>
</dbReference>
<name>A0ABR7NR34_9FIRM</name>
<proteinExistence type="predicted"/>
<sequence length="231" mass="26883">MKITYIHHSAFLAETEHACLLFDYFKGSLPKLPEGKRLYIFASHRHPDHFSKVIFDIAAEHGDTVLLLSSDIWRKRVPEELKGAAVFLKPDTVWEDDVLKAETFRSTDEGVAFWCTVDGHTLYHAGDLNHWYWDGEDSQWNENMTRNYRKEIGKMEGRHADAAFLPLDPRLGEYFYLGIDDFMKAADADWIFPMHFWGEFDVGARLKALDCSRGYRERVVEISRQGQEFSI</sequence>
<keyword evidence="2" id="KW-1185">Reference proteome</keyword>
<protein>
    <submittedName>
        <fullName evidence="1">MBL fold metallo-hydrolase</fullName>
    </submittedName>
</protein>
<dbReference type="Proteomes" id="UP000647491">
    <property type="component" value="Unassembled WGS sequence"/>
</dbReference>
<dbReference type="SUPFAM" id="SSF56281">
    <property type="entry name" value="Metallo-hydrolase/oxidoreductase"/>
    <property type="match status" value="1"/>
</dbReference>
<dbReference type="PANTHER" id="PTHR42967:SF1">
    <property type="entry name" value="MBL FOLD METALLO-HYDROLASE"/>
    <property type="match status" value="1"/>
</dbReference>
<evidence type="ECO:0000313" key="1">
    <source>
        <dbReference type="EMBL" id="MBC8598570.1"/>
    </source>
</evidence>
<organism evidence="1 2">
    <name type="scientific">Enterocloster hominis</name>
    <name type="common">ex Liu et al. 2021</name>
    <dbReference type="NCBI Taxonomy" id="2763663"/>
    <lineage>
        <taxon>Bacteria</taxon>
        <taxon>Bacillati</taxon>
        <taxon>Bacillota</taxon>
        <taxon>Clostridia</taxon>
        <taxon>Lachnospirales</taxon>
        <taxon>Lachnospiraceae</taxon>
        <taxon>Enterocloster</taxon>
    </lineage>
</organism>
<gene>
    <name evidence="1" type="ORF">H8708_04875</name>
</gene>
<dbReference type="Gene3D" id="3.60.15.10">
    <property type="entry name" value="Ribonuclease Z/Hydroxyacylglutathione hydrolase-like"/>
    <property type="match status" value="1"/>
</dbReference>